<comment type="caution">
    <text evidence="2">The sequence shown here is derived from an EMBL/GenBank/DDBJ whole genome shotgun (WGS) entry which is preliminary data.</text>
</comment>
<reference evidence="2" key="1">
    <citation type="journal article" date="2023" name="Plant J.">
        <title>Genome sequences and population genomics provide insights into the demographic history, inbreeding, and mutation load of two 'living fossil' tree species of Dipteronia.</title>
        <authorList>
            <person name="Feng Y."/>
            <person name="Comes H.P."/>
            <person name="Chen J."/>
            <person name="Zhu S."/>
            <person name="Lu R."/>
            <person name="Zhang X."/>
            <person name="Li P."/>
            <person name="Qiu J."/>
            <person name="Olsen K.M."/>
            <person name="Qiu Y."/>
        </authorList>
    </citation>
    <scope>NUCLEOTIDE SEQUENCE</scope>
    <source>
        <strain evidence="2">NBL</strain>
    </source>
</reference>
<evidence type="ECO:0000313" key="3">
    <source>
        <dbReference type="Proteomes" id="UP001281410"/>
    </source>
</evidence>
<dbReference type="PANTHER" id="PTHR10688:SF5">
    <property type="entry name" value="PWWP DOMAIN-CONTAINING PROTEIN 1-RELATED"/>
    <property type="match status" value="1"/>
</dbReference>
<keyword evidence="3" id="KW-1185">Reference proteome</keyword>
<evidence type="ECO:0000256" key="1">
    <source>
        <dbReference type="SAM" id="MobiDB-lite"/>
    </source>
</evidence>
<sequence length="147" mass="16481">MLVMKFPPGTSLPSAAELKARFVRFGALDQSGTRVFWKSSTCRVVFRYKVDAQAACKYANGNNTLFGNVKVRYSLRDFEASTNEVGDSDKSRGDDASNETPRSKDPIVEREREINISISISCAGNNPAEVHFEESNRRRGRAGKQRW</sequence>
<name>A0AAE0A674_9ROSI</name>
<dbReference type="AlphaFoldDB" id="A0AAE0A674"/>
<proteinExistence type="predicted"/>
<dbReference type="EMBL" id="JANJYJ010000007">
    <property type="protein sequence ID" value="KAK3200729.1"/>
    <property type="molecule type" value="Genomic_DNA"/>
</dbReference>
<organism evidence="2 3">
    <name type="scientific">Dipteronia sinensis</name>
    <dbReference type="NCBI Taxonomy" id="43782"/>
    <lineage>
        <taxon>Eukaryota</taxon>
        <taxon>Viridiplantae</taxon>
        <taxon>Streptophyta</taxon>
        <taxon>Embryophyta</taxon>
        <taxon>Tracheophyta</taxon>
        <taxon>Spermatophyta</taxon>
        <taxon>Magnoliopsida</taxon>
        <taxon>eudicotyledons</taxon>
        <taxon>Gunneridae</taxon>
        <taxon>Pentapetalae</taxon>
        <taxon>rosids</taxon>
        <taxon>malvids</taxon>
        <taxon>Sapindales</taxon>
        <taxon>Sapindaceae</taxon>
        <taxon>Hippocastanoideae</taxon>
        <taxon>Acereae</taxon>
        <taxon>Dipteronia</taxon>
    </lineage>
</organism>
<dbReference type="InterPro" id="IPR052657">
    <property type="entry name" value="PDP_family_Arabidopsis"/>
</dbReference>
<feature type="compositionally biased region" description="Basic and acidic residues" evidence="1">
    <location>
        <begin position="87"/>
        <end position="110"/>
    </location>
</feature>
<gene>
    <name evidence="2" type="ORF">Dsin_024144</name>
</gene>
<accession>A0AAE0A674</accession>
<dbReference type="Proteomes" id="UP001281410">
    <property type="component" value="Unassembled WGS sequence"/>
</dbReference>
<evidence type="ECO:0000313" key="2">
    <source>
        <dbReference type="EMBL" id="KAK3200729.1"/>
    </source>
</evidence>
<dbReference type="PANTHER" id="PTHR10688">
    <property type="entry name" value="PWWP DOMAIN-CONTAINING PROTEIN"/>
    <property type="match status" value="1"/>
</dbReference>
<protein>
    <submittedName>
        <fullName evidence="2">Uncharacterized protein</fullName>
    </submittedName>
</protein>
<feature type="region of interest" description="Disordered" evidence="1">
    <location>
        <begin position="81"/>
        <end position="110"/>
    </location>
</feature>